<evidence type="ECO:0000256" key="6">
    <source>
        <dbReference type="SAM" id="Phobius"/>
    </source>
</evidence>
<evidence type="ECO:0000256" key="3">
    <source>
        <dbReference type="ARBA" id="ARBA00022692"/>
    </source>
</evidence>
<feature type="transmembrane region" description="Helical" evidence="6">
    <location>
        <begin position="283"/>
        <end position="305"/>
    </location>
</feature>
<feature type="transmembrane region" description="Helical" evidence="6">
    <location>
        <begin position="12"/>
        <end position="34"/>
    </location>
</feature>
<keyword evidence="5 6" id="KW-0472">Membrane</keyword>
<dbReference type="GO" id="GO:0000139">
    <property type="term" value="C:Golgi membrane"/>
    <property type="evidence" value="ECO:0007669"/>
    <property type="project" value="InterPro"/>
</dbReference>
<name>A0A6J2U665_DROLE</name>
<dbReference type="Proteomes" id="UP000504634">
    <property type="component" value="Unplaced"/>
</dbReference>
<reference evidence="8" key="1">
    <citation type="submission" date="2025-08" db="UniProtKB">
        <authorList>
            <consortium name="RefSeq"/>
        </authorList>
    </citation>
    <scope>IDENTIFICATION</scope>
    <source>
        <strain evidence="8">11010-0011.00</strain>
        <tissue evidence="8">Whole body</tissue>
    </source>
</reference>
<evidence type="ECO:0000313" key="8">
    <source>
        <dbReference type="RefSeq" id="XP_030384051.1"/>
    </source>
</evidence>
<feature type="transmembrane region" description="Helical" evidence="6">
    <location>
        <begin position="239"/>
        <end position="262"/>
    </location>
</feature>
<keyword evidence="2" id="KW-0813">Transport</keyword>
<sequence length="396" mass="44291">MSSTSSSNWRELFPTKLTFIIFLLYMSLFIGQGIFVTASQESNNSYSYNTVTVVLLTEVFKLIVSTCLYCRENNLKSLVRDVHKDRNVLALYMVPAFLYCLYNNLAFVNLATFDPTTYYLLLQLRVVVTGILFQIIFKKYLSQRQWVSLILLTCGCMLKQLNFSSFYSDANDDSEAAAIQAGNLEPTNSSLTQQNQVQGKNMSGFDFSLSAVFILAQTFCSCLAGVYNEYLLKDKGANVNIFVQNVFMYLDSIVCNAIILLIRGELLDAFSAKNMDSIMRFSVLIIIINNAAIGIVTSFFLKYMNSILKTFASALELLFTAVLCYFLFAIPIYINTALAIAVVSYAIYLYTQSPVINLGKVRPLTSISSATAAATPYDKRKLLGEDADSDLDMNIV</sequence>
<dbReference type="PANTHER" id="PTHR10231">
    <property type="entry name" value="NUCLEOTIDE-SUGAR TRANSMEMBRANE TRANSPORTER"/>
    <property type="match status" value="1"/>
</dbReference>
<accession>A0A6J2U665</accession>
<keyword evidence="2" id="KW-0762">Sugar transport</keyword>
<protein>
    <submittedName>
        <fullName evidence="8">UDP-galactose transporter senju</fullName>
    </submittedName>
</protein>
<dbReference type="RefSeq" id="XP_030384051.1">
    <property type="nucleotide sequence ID" value="XM_030528191.1"/>
</dbReference>
<evidence type="ECO:0000256" key="4">
    <source>
        <dbReference type="ARBA" id="ARBA00022989"/>
    </source>
</evidence>
<feature type="transmembrane region" description="Helical" evidence="6">
    <location>
        <begin position="207"/>
        <end position="227"/>
    </location>
</feature>
<dbReference type="CTD" id="33734"/>
<organism evidence="7 8">
    <name type="scientific">Drosophila lebanonensis</name>
    <name type="common">Fruit fly</name>
    <name type="synonym">Scaptodrosophila lebanonensis</name>
    <dbReference type="NCBI Taxonomy" id="7225"/>
    <lineage>
        <taxon>Eukaryota</taxon>
        <taxon>Metazoa</taxon>
        <taxon>Ecdysozoa</taxon>
        <taxon>Arthropoda</taxon>
        <taxon>Hexapoda</taxon>
        <taxon>Insecta</taxon>
        <taxon>Pterygota</taxon>
        <taxon>Neoptera</taxon>
        <taxon>Endopterygota</taxon>
        <taxon>Diptera</taxon>
        <taxon>Brachycera</taxon>
        <taxon>Muscomorpha</taxon>
        <taxon>Ephydroidea</taxon>
        <taxon>Drosophilidae</taxon>
        <taxon>Scaptodrosophila</taxon>
    </lineage>
</organism>
<dbReference type="AlphaFoldDB" id="A0A6J2U665"/>
<dbReference type="OrthoDB" id="419167at2759"/>
<dbReference type="GO" id="GO:0015165">
    <property type="term" value="F:pyrimidine nucleotide-sugar transmembrane transporter activity"/>
    <property type="evidence" value="ECO:0007669"/>
    <property type="project" value="InterPro"/>
</dbReference>
<feature type="transmembrane region" description="Helical" evidence="6">
    <location>
        <begin position="117"/>
        <end position="137"/>
    </location>
</feature>
<dbReference type="PIRSF" id="PIRSF005799">
    <property type="entry name" value="UDP-gal_transpt"/>
    <property type="match status" value="1"/>
</dbReference>
<evidence type="ECO:0000256" key="1">
    <source>
        <dbReference type="ARBA" id="ARBA00004141"/>
    </source>
</evidence>
<feature type="transmembrane region" description="Helical" evidence="6">
    <location>
        <begin position="317"/>
        <end position="350"/>
    </location>
</feature>
<dbReference type="GeneID" id="115631447"/>
<dbReference type="InterPro" id="IPR007271">
    <property type="entry name" value="Nuc_sug_transpt"/>
</dbReference>
<proteinExistence type="predicted"/>
<evidence type="ECO:0000313" key="7">
    <source>
        <dbReference type="Proteomes" id="UP000504634"/>
    </source>
</evidence>
<gene>
    <name evidence="8" type="primary">LOC115631447</name>
</gene>
<keyword evidence="3 6" id="KW-0812">Transmembrane</keyword>
<evidence type="ECO:0000256" key="5">
    <source>
        <dbReference type="ARBA" id="ARBA00023136"/>
    </source>
</evidence>
<feature type="transmembrane region" description="Helical" evidence="6">
    <location>
        <begin position="89"/>
        <end position="111"/>
    </location>
</feature>
<feature type="transmembrane region" description="Helical" evidence="6">
    <location>
        <begin position="46"/>
        <end position="69"/>
    </location>
</feature>
<evidence type="ECO:0000256" key="2">
    <source>
        <dbReference type="ARBA" id="ARBA00022597"/>
    </source>
</evidence>
<comment type="subcellular location">
    <subcellularLocation>
        <location evidence="1">Membrane</location>
        <topology evidence="1">Multi-pass membrane protein</topology>
    </subcellularLocation>
</comment>
<dbReference type="Pfam" id="PF04142">
    <property type="entry name" value="Nuc_sug_transp"/>
    <property type="match status" value="1"/>
</dbReference>
<keyword evidence="4 6" id="KW-1133">Transmembrane helix</keyword>
<keyword evidence="7" id="KW-1185">Reference proteome</keyword>